<dbReference type="PANTHER" id="PTHR11012">
    <property type="entry name" value="PROTEIN KINASE-LIKE DOMAIN-CONTAINING"/>
    <property type="match status" value="1"/>
</dbReference>
<dbReference type="AlphaFoldDB" id="A0A4R1FV66"/>
<protein>
    <submittedName>
        <fullName evidence="2">Phosphotransferase family enzyme</fullName>
    </submittedName>
</protein>
<evidence type="ECO:0000313" key="3">
    <source>
        <dbReference type="Proteomes" id="UP000294856"/>
    </source>
</evidence>
<sequence>MRDRLLSVRAVGSAVGQALRVAMDRAVPGGAARVPLRVEDVTPAWLGEIFGVAPEDIHAIRVVESHSGTAARARIEVSADADIPEFLFLKLPPRNYLQHVLMNLFSLGSREVSAYRVLGDAPPIRVPRCYATRSDRVRGRDVLVLEDLSPTARFRTVVEPLGRDEAEAVVDAMADLHATFWRDPTGETDTSTGPRSDVETQLGLLIRRRLLGELTGPAADLVPATIREQIRIFYQRGREIDAFWARQPQTLIHGDPHLGNLFFEGARPGFLDWQISTTGCGIRDVAYFANASVEPELLREIERGLVERYAARLAAAGITADPERLWTLYQVGITELLLAIVCTAEAGERMQSSAVTRCGVARAVAGVEAHNSLALLAAFLDGSRV</sequence>
<dbReference type="Proteomes" id="UP000294856">
    <property type="component" value="Unassembled WGS sequence"/>
</dbReference>
<feature type="domain" description="CHK kinase-like" evidence="1">
    <location>
        <begin position="143"/>
        <end position="319"/>
    </location>
</feature>
<name>A0A4R1FV66_9NOCA</name>
<evidence type="ECO:0000313" key="2">
    <source>
        <dbReference type="EMBL" id="TCJ97629.1"/>
    </source>
</evidence>
<comment type="caution">
    <text evidence="2">The sequence shown here is derived from an EMBL/GenBank/DDBJ whole genome shotgun (WGS) entry which is preliminary data.</text>
</comment>
<reference evidence="2 3" key="1">
    <citation type="submission" date="2019-03" db="EMBL/GenBank/DDBJ databases">
        <title>Genomic Encyclopedia of Type Strains, Phase IV (KMG-IV): sequencing the most valuable type-strain genomes for metagenomic binning, comparative biology and taxonomic classification.</title>
        <authorList>
            <person name="Goeker M."/>
        </authorList>
    </citation>
    <scope>NUCLEOTIDE SEQUENCE [LARGE SCALE GENOMIC DNA]</scope>
    <source>
        <strain evidence="2 3">DSM 44684</strain>
    </source>
</reference>
<dbReference type="STRING" id="1210063.GCA_001612665_01332"/>
<dbReference type="SMART" id="SM00587">
    <property type="entry name" value="CHK"/>
    <property type="match status" value="1"/>
</dbReference>
<dbReference type="SUPFAM" id="SSF56112">
    <property type="entry name" value="Protein kinase-like (PK-like)"/>
    <property type="match status" value="1"/>
</dbReference>
<dbReference type="GO" id="GO:0016740">
    <property type="term" value="F:transferase activity"/>
    <property type="evidence" value="ECO:0007669"/>
    <property type="project" value="UniProtKB-KW"/>
</dbReference>
<dbReference type="InterPro" id="IPR015897">
    <property type="entry name" value="CHK_kinase-like"/>
</dbReference>
<dbReference type="InterPro" id="IPR002575">
    <property type="entry name" value="Aminoglycoside_PTrfase"/>
</dbReference>
<evidence type="ECO:0000259" key="1">
    <source>
        <dbReference type="SMART" id="SM00587"/>
    </source>
</evidence>
<dbReference type="Pfam" id="PF01636">
    <property type="entry name" value="APH"/>
    <property type="match status" value="1"/>
</dbReference>
<accession>A0A4R1FV66</accession>
<dbReference type="Gene3D" id="3.90.1200.10">
    <property type="match status" value="1"/>
</dbReference>
<dbReference type="RefSeq" id="WP_067447039.1">
    <property type="nucleotide sequence ID" value="NZ_SMFR01000002.1"/>
</dbReference>
<dbReference type="PANTHER" id="PTHR11012:SF30">
    <property type="entry name" value="PROTEIN KINASE-LIKE DOMAIN-CONTAINING"/>
    <property type="match status" value="1"/>
</dbReference>
<keyword evidence="3" id="KW-1185">Reference proteome</keyword>
<dbReference type="InterPro" id="IPR011009">
    <property type="entry name" value="Kinase-like_dom_sf"/>
</dbReference>
<dbReference type="EMBL" id="SMFR01000002">
    <property type="protein sequence ID" value="TCJ97629.1"/>
    <property type="molecule type" value="Genomic_DNA"/>
</dbReference>
<organism evidence="2 3">
    <name type="scientific">Nocardia alba</name>
    <dbReference type="NCBI Taxonomy" id="225051"/>
    <lineage>
        <taxon>Bacteria</taxon>
        <taxon>Bacillati</taxon>
        <taxon>Actinomycetota</taxon>
        <taxon>Actinomycetes</taxon>
        <taxon>Mycobacteriales</taxon>
        <taxon>Nocardiaceae</taxon>
        <taxon>Nocardia</taxon>
    </lineage>
</organism>
<gene>
    <name evidence="2" type="ORF">DFR71_3673</name>
</gene>
<keyword evidence="2" id="KW-0808">Transferase</keyword>
<proteinExistence type="predicted"/>